<comment type="caution">
    <text evidence="10">The sequence shown here is derived from an EMBL/GenBank/DDBJ whole genome shotgun (WGS) entry which is preliminary data.</text>
</comment>
<keyword evidence="3" id="KW-0863">Zinc-finger</keyword>
<feature type="compositionally biased region" description="Low complexity" evidence="8">
    <location>
        <begin position="165"/>
        <end position="178"/>
    </location>
</feature>
<dbReference type="STRING" id="105984.A0A427Y673"/>
<proteinExistence type="predicted"/>
<dbReference type="AlphaFoldDB" id="A0A427Y673"/>
<feature type="compositionally biased region" description="Low complexity" evidence="8">
    <location>
        <begin position="218"/>
        <end position="235"/>
    </location>
</feature>
<evidence type="ECO:0000313" key="10">
    <source>
        <dbReference type="EMBL" id="RSH86580.1"/>
    </source>
</evidence>
<evidence type="ECO:0000256" key="8">
    <source>
        <dbReference type="SAM" id="MobiDB-lite"/>
    </source>
</evidence>
<feature type="compositionally biased region" description="Polar residues" evidence="8">
    <location>
        <begin position="500"/>
        <end position="515"/>
    </location>
</feature>
<evidence type="ECO:0000259" key="9">
    <source>
        <dbReference type="PROSITE" id="PS00028"/>
    </source>
</evidence>
<evidence type="ECO:0000256" key="1">
    <source>
        <dbReference type="ARBA" id="ARBA00004123"/>
    </source>
</evidence>
<dbReference type="Gene3D" id="3.30.160.60">
    <property type="entry name" value="Classic Zinc Finger"/>
    <property type="match status" value="1"/>
</dbReference>
<dbReference type="EMBL" id="RSCE01000002">
    <property type="protein sequence ID" value="RSH86580.1"/>
    <property type="molecule type" value="Genomic_DNA"/>
</dbReference>
<feature type="region of interest" description="Disordered" evidence="8">
    <location>
        <begin position="1017"/>
        <end position="1100"/>
    </location>
</feature>
<dbReference type="Proteomes" id="UP000279236">
    <property type="component" value="Unassembled WGS sequence"/>
</dbReference>
<dbReference type="GeneID" id="39589392"/>
<feature type="compositionally biased region" description="Acidic residues" evidence="8">
    <location>
        <begin position="397"/>
        <end position="407"/>
    </location>
</feature>
<dbReference type="OrthoDB" id="2575524at2759"/>
<feature type="compositionally biased region" description="Polar residues" evidence="8">
    <location>
        <begin position="20"/>
        <end position="49"/>
    </location>
</feature>
<dbReference type="RefSeq" id="XP_028479365.1">
    <property type="nucleotide sequence ID" value="XM_028620393.1"/>
</dbReference>
<keyword evidence="11" id="KW-1185">Reference proteome</keyword>
<dbReference type="GO" id="GO:0005634">
    <property type="term" value="C:nucleus"/>
    <property type="evidence" value="ECO:0007669"/>
    <property type="project" value="UniProtKB-SubCell"/>
</dbReference>
<keyword evidence="6" id="KW-0804">Transcription</keyword>
<feature type="compositionally biased region" description="Basic and acidic residues" evidence="8">
    <location>
        <begin position="1"/>
        <end position="11"/>
    </location>
</feature>
<evidence type="ECO:0000256" key="6">
    <source>
        <dbReference type="ARBA" id="ARBA00023163"/>
    </source>
</evidence>
<sequence length="1100" mass="117165">MDRQHEREELPRSVVPNGDVTPSASQVNTSQTNVFGTPTTCPLSPNSNGPPALPNGSDQNNPQPAAPHEPTKDTFATPAPPTLRRGMSPPPTSQPLPLRNLITSAVQNCPQSQHGPGNTTFPTPARPPTPSGSATPLSGSQPLVHGPPAPSATPLTGPSGIASQPSPITSSSHTPIRPRLQAGSVVPPPASPIGPSTASSQPLAPRPPVTTAGPMAPPSASAPQPSAVASSSQSPITPRLRAGSVIPLTASPLGSGKKVIPLFSGRTSLPARQRLSDAAKTEVYRAAPPPPPAVKKPRKPRAPKAPKAPTGPSASAGPSTQATAQPSSSTGSAFAVSATPGTASQVAAGGTQSTRASASPPPSGAGDYMTAAHRLSSPVLGASRAPRPPQQPSSSPEPEDYESEEEEGPRQASPSLPPPPVPVRQVPPATPVTEAAIDLRSPENGTRQATPGRSFTQLARSHSSSPVDQFALDLEEEEYQPTDSYISQGITQGDARQATPGPSTGHLSQSSQRSPGNKLVIDLTSPQRAVRPKPPALGPMNHAFVVLPMSRKRRDVLISRGVYDPFRDDWDEVEPPARKRGLRPWMQVWKTPRAVLVQAGDKPARIKEPEEPQDRFIVRPGPGLLEPWASVLTKHSLLNRTGQYACGWKGCGSVLASEALLARHVKRRGHAAQGGLDAGYQRYYRCHWRDCPQQPCFDSVSDLSQHMTAVHISKWLQCPYEGCDLRSPTISHLQRHATKQHDEPERDLARPRADVPFRATLAELPPLPQFAHADALTTYPARGTSHRTNFKQEHVIARIQRNCFAGPDPVIHFEHPPHMMKPLESTESVDQSAAVSEAEPAFGSGSGSGEDALAVVVSEVSASPSRRKGKRKNRGWVHKSRPAVRSQLANEIVMYVEDDEYIEDVDLLPRTRPRLEVYVDIPFVPPRRRTRPLLDNDIELVQNGEPSDVLSSYPVSPSSSRYATPSSPPPGTVVLDASGHPTAVLVRKVVSNDASPPRGKVVLDPNGHPTVVLLPNDVPNDITSDDAAADPADASDSEFMDVDYTLPLPQSDDEEEEEEEVEEIELERLSCTPCAEPGGDGDYRATSHSASLPPAMSIMV</sequence>
<feature type="domain" description="C2H2-type" evidence="9">
    <location>
        <begin position="646"/>
        <end position="670"/>
    </location>
</feature>
<feature type="compositionally biased region" description="Low complexity" evidence="8">
    <location>
        <begin position="946"/>
        <end position="965"/>
    </location>
</feature>
<feature type="compositionally biased region" description="Acidic residues" evidence="8">
    <location>
        <begin position="1023"/>
        <end position="1041"/>
    </location>
</feature>
<feature type="region of interest" description="Disordered" evidence="8">
    <location>
        <begin position="492"/>
        <end position="518"/>
    </location>
</feature>
<name>A0A427Y673_9TREE</name>
<feature type="region of interest" description="Disordered" evidence="8">
    <location>
        <begin position="1"/>
        <end position="480"/>
    </location>
</feature>
<dbReference type="PROSITE" id="PS00028">
    <property type="entry name" value="ZINC_FINGER_C2H2_1"/>
    <property type="match status" value="1"/>
</dbReference>
<dbReference type="InterPro" id="IPR013087">
    <property type="entry name" value="Znf_C2H2_type"/>
</dbReference>
<comment type="subcellular location">
    <subcellularLocation>
        <location evidence="1">Nucleus</location>
    </subcellularLocation>
</comment>
<feature type="compositionally biased region" description="Basic residues" evidence="8">
    <location>
        <begin position="295"/>
        <end position="304"/>
    </location>
</feature>
<dbReference type="SMART" id="SM00355">
    <property type="entry name" value="ZnF_C2H2"/>
    <property type="match status" value="3"/>
</dbReference>
<feature type="compositionally biased region" description="Polar residues" evidence="8">
    <location>
        <begin position="339"/>
        <end position="357"/>
    </location>
</feature>
<feature type="compositionally biased region" description="Polar residues" evidence="8">
    <location>
        <begin position="443"/>
        <end position="467"/>
    </location>
</feature>
<feature type="compositionally biased region" description="Polar residues" evidence="8">
    <location>
        <begin position="153"/>
        <end position="164"/>
    </location>
</feature>
<reference evidence="10 11" key="1">
    <citation type="submission" date="2018-11" db="EMBL/GenBank/DDBJ databases">
        <title>Genome sequence of Apiotrichum porosum DSM 27194.</title>
        <authorList>
            <person name="Aliyu H."/>
            <person name="Gorte O."/>
            <person name="Ochsenreither K."/>
        </authorList>
    </citation>
    <scope>NUCLEOTIDE SEQUENCE [LARGE SCALE GENOMIC DNA]</scope>
    <source>
        <strain evidence="10 11">DSM 27194</strain>
    </source>
</reference>
<feature type="compositionally biased region" description="Polar residues" evidence="8">
    <location>
        <begin position="101"/>
        <end position="118"/>
    </location>
</feature>
<dbReference type="InterPro" id="IPR051061">
    <property type="entry name" value="Zinc_finger_trans_reg"/>
</dbReference>
<feature type="compositionally biased region" description="Basic and acidic residues" evidence="8">
    <location>
        <begin position="274"/>
        <end position="283"/>
    </location>
</feature>
<dbReference type="PANTHER" id="PTHR46179">
    <property type="entry name" value="ZINC FINGER PROTEIN"/>
    <property type="match status" value="1"/>
</dbReference>
<feature type="region of interest" description="Disordered" evidence="8">
    <location>
        <begin position="945"/>
        <end position="971"/>
    </location>
</feature>
<feature type="compositionally biased region" description="Acidic residues" evidence="8">
    <location>
        <begin position="1051"/>
        <end position="1065"/>
    </location>
</feature>
<evidence type="ECO:0000256" key="7">
    <source>
        <dbReference type="ARBA" id="ARBA00023242"/>
    </source>
</evidence>
<keyword evidence="4" id="KW-0862">Zinc</keyword>
<evidence type="ECO:0000256" key="4">
    <source>
        <dbReference type="ARBA" id="ARBA00022833"/>
    </source>
</evidence>
<evidence type="ECO:0000256" key="2">
    <source>
        <dbReference type="ARBA" id="ARBA00022723"/>
    </source>
</evidence>
<dbReference type="GO" id="GO:0006357">
    <property type="term" value="P:regulation of transcription by RNA polymerase II"/>
    <property type="evidence" value="ECO:0007669"/>
    <property type="project" value="TreeGrafter"/>
</dbReference>
<keyword evidence="2" id="KW-0479">Metal-binding</keyword>
<organism evidence="10 11">
    <name type="scientific">Apiotrichum porosum</name>
    <dbReference type="NCBI Taxonomy" id="105984"/>
    <lineage>
        <taxon>Eukaryota</taxon>
        <taxon>Fungi</taxon>
        <taxon>Dikarya</taxon>
        <taxon>Basidiomycota</taxon>
        <taxon>Agaricomycotina</taxon>
        <taxon>Tremellomycetes</taxon>
        <taxon>Trichosporonales</taxon>
        <taxon>Trichosporonaceae</taxon>
        <taxon>Apiotrichum</taxon>
    </lineage>
</organism>
<keyword evidence="5" id="KW-0805">Transcription regulation</keyword>
<dbReference type="PANTHER" id="PTHR46179:SF13">
    <property type="entry name" value="C2H2-TYPE DOMAIN-CONTAINING PROTEIN"/>
    <property type="match status" value="1"/>
</dbReference>
<feature type="compositionally biased region" description="Low complexity" evidence="8">
    <location>
        <begin position="423"/>
        <end position="433"/>
    </location>
</feature>
<dbReference type="GO" id="GO:0008270">
    <property type="term" value="F:zinc ion binding"/>
    <property type="evidence" value="ECO:0007669"/>
    <property type="project" value="UniProtKB-KW"/>
</dbReference>
<keyword evidence="7" id="KW-0539">Nucleus</keyword>
<feature type="compositionally biased region" description="Low complexity" evidence="8">
    <location>
        <begin position="305"/>
        <end position="333"/>
    </location>
</feature>
<protein>
    <recommendedName>
        <fullName evidence="9">C2H2-type domain-containing protein</fullName>
    </recommendedName>
</protein>
<evidence type="ECO:0000256" key="3">
    <source>
        <dbReference type="ARBA" id="ARBA00022771"/>
    </source>
</evidence>
<evidence type="ECO:0000313" key="11">
    <source>
        <dbReference type="Proteomes" id="UP000279236"/>
    </source>
</evidence>
<accession>A0A427Y673</accession>
<evidence type="ECO:0000256" key="5">
    <source>
        <dbReference type="ARBA" id="ARBA00023015"/>
    </source>
</evidence>
<gene>
    <name evidence="10" type="ORF">EHS24_004849</name>
</gene>